<dbReference type="RefSeq" id="WP_149678307.1">
    <property type="nucleotide sequence ID" value="NZ_FQZP01000013.1"/>
</dbReference>
<dbReference type="EMBL" id="FQZP01000013">
    <property type="protein sequence ID" value="SHI86503.1"/>
    <property type="molecule type" value="Genomic_DNA"/>
</dbReference>
<organism evidence="1 2">
    <name type="scientific">Thermoclostridium caenicola</name>
    <dbReference type="NCBI Taxonomy" id="659425"/>
    <lineage>
        <taxon>Bacteria</taxon>
        <taxon>Bacillati</taxon>
        <taxon>Bacillota</taxon>
        <taxon>Clostridia</taxon>
        <taxon>Eubacteriales</taxon>
        <taxon>Oscillospiraceae</taxon>
        <taxon>Thermoclostridium</taxon>
    </lineage>
</organism>
<proteinExistence type="predicted"/>
<dbReference type="Proteomes" id="UP000324781">
    <property type="component" value="Unassembled WGS sequence"/>
</dbReference>
<keyword evidence="2" id="KW-1185">Reference proteome</keyword>
<gene>
    <name evidence="1" type="ORF">SAMN05444373_10133</name>
</gene>
<reference evidence="1 2" key="1">
    <citation type="submission" date="2016-11" db="EMBL/GenBank/DDBJ databases">
        <authorList>
            <person name="Varghese N."/>
            <person name="Submissions S."/>
        </authorList>
    </citation>
    <scope>NUCLEOTIDE SEQUENCE [LARGE SCALE GENOMIC DNA]</scope>
    <source>
        <strain evidence="1 2">DSM 19027</strain>
    </source>
</reference>
<protein>
    <submittedName>
        <fullName evidence="1">Uncharacterized protein</fullName>
    </submittedName>
</protein>
<sequence>MRFDRIIGRSKTPKLLVLLIAILFLVGWNAEPALAQNLYAIATVDAPSANENFLGGYAQWKTPTQYTTVDGGFTSQVIWVTTQNQQYRWVEVGLTKGWKGDDSIWTMYWAEYTPTYNEYKVTSVTPGSTGSLHHYQVQYDAYNTWGAYIDYTKVGTSTQSAGTLAVDVGAEVTSSQNTLTTTYPEYMQVLKAGTWKYWKDAGSISEYDDSPFVWEWRDTGTYKLGKTYKN</sequence>
<accession>A0A1M6EM04</accession>
<evidence type="ECO:0000313" key="2">
    <source>
        <dbReference type="Proteomes" id="UP000324781"/>
    </source>
</evidence>
<dbReference type="AlphaFoldDB" id="A0A1M6EM04"/>
<evidence type="ECO:0000313" key="1">
    <source>
        <dbReference type="EMBL" id="SHI86503.1"/>
    </source>
</evidence>
<name>A0A1M6EM04_9FIRM</name>